<evidence type="ECO:0008006" key="3">
    <source>
        <dbReference type="Google" id="ProtNLM"/>
    </source>
</evidence>
<organism evidence="1 2">
    <name type="scientific">Motilimonas pumila</name>
    <dbReference type="NCBI Taxonomy" id="2303987"/>
    <lineage>
        <taxon>Bacteria</taxon>
        <taxon>Pseudomonadati</taxon>
        <taxon>Pseudomonadota</taxon>
        <taxon>Gammaproteobacteria</taxon>
        <taxon>Alteromonadales</taxon>
        <taxon>Alteromonadales genera incertae sedis</taxon>
        <taxon>Motilimonas</taxon>
    </lineage>
</organism>
<name>A0A418YJ22_9GAMM</name>
<comment type="caution">
    <text evidence="1">The sequence shown here is derived from an EMBL/GenBank/DDBJ whole genome shotgun (WGS) entry which is preliminary data.</text>
</comment>
<dbReference type="Proteomes" id="UP000283255">
    <property type="component" value="Unassembled WGS sequence"/>
</dbReference>
<evidence type="ECO:0000313" key="1">
    <source>
        <dbReference type="EMBL" id="RJG50638.1"/>
    </source>
</evidence>
<dbReference type="RefSeq" id="WP_119909439.1">
    <property type="nucleotide sequence ID" value="NZ_QZCH01000002.1"/>
</dbReference>
<reference evidence="1 2" key="1">
    <citation type="submission" date="2018-09" db="EMBL/GenBank/DDBJ databases">
        <authorList>
            <person name="Wang F."/>
        </authorList>
    </citation>
    <scope>NUCLEOTIDE SEQUENCE [LARGE SCALE GENOMIC DNA]</scope>
    <source>
        <strain evidence="1 2">PLHSC7-2</strain>
    </source>
</reference>
<evidence type="ECO:0000313" key="2">
    <source>
        <dbReference type="Proteomes" id="UP000283255"/>
    </source>
</evidence>
<dbReference type="InterPro" id="IPR011990">
    <property type="entry name" value="TPR-like_helical_dom_sf"/>
</dbReference>
<sequence length="161" mass="18697">MSRPDVKYWSDRLGADVYLHIHHYCHALVQIQHYLESMRKQSGLINAAQRNLDYSIDQTPEEHPILLDLLLSKSYLFELSFDFEAAEALALQVQQVDPKRVQVYVQLSRIYWIDKQPDRALSILSRGISATDSKILKQRHENFKAKVAAYQDTTTSHTQEP</sequence>
<dbReference type="Gene3D" id="1.25.40.10">
    <property type="entry name" value="Tetratricopeptide repeat domain"/>
    <property type="match status" value="1"/>
</dbReference>
<proteinExistence type="predicted"/>
<dbReference type="EMBL" id="QZCH01000002">
    <property type="protein sequence ID" value="RJG50638.1"/>
    <property type="molecule type" value="Genomic_DNA"/>
</dbReference>
<dbReference type="SUPFAM" id="SSF48452">
    <property type="entry name" value="TPR-like"/>
    <property type="match status" value="1"/>
</dbReference>
<reference evidence="1 2" key="2">
    <citation type="submission" date="2019-01" db="EMBL/GenBank/DDBJ databases">
        <title>Motilimonas pumilus sp. nov., isolated from the gut of sea cucumber (Apostichopus japonicus).</title>
        <authorList>
            <person name="Wang F.-Q."/>
            <person name="Ren L.-H."/>
            <person name="Lin Y.-W."/>
            <person name="Sun G.-H."/>
            <person name="Du Z.-J."/>
            <person name="Zhao J.-X."/>
            <person name="Liu X.-J."/>
            <person name="Liu L.-J."/>
        </authorList>
    </citation>
    <scope>NUCLEOTIDE SEQUENCE [LARGE SCALE GENOMIC DNA]</scope>
    <source>
        <strain evidence="1 2">PLHSC7-2</strain>
    </source>
</reference>
<keyword evidence="2" id="KW-1185">Reference proteome</keyword>
<gene>
    <name evidence="1" type="ORF">D1Z90_03970</name>
</gene>
<accession>A0A418YJ22</accession>
<dbReference type="AlphaFoldDB" id="A0A418YJ22"/>
<protein>
    <recommendedName>
        <fullName evidence="3">Tetratricopeptide repeat protein</fullName>
    </recommendedName>
</protein>